<sequence length="41" mass="4846">MQSHFSVFFRILFIPAQRLWNHLLQGPSHMVQSPLESTLNH</sequence>
<dbReference type="Proteomes" id="UP000076858">
    <property type="component" value="Unassembled WGS sequence"/>
</dbReference>
<protein>
    <submittedName>
        <fullName evidence="1">Uncharacterized protein</fullName>
    </submittedName>
</protein>
<organism evidence="1 2">
    <name type="scientific">Daphnia magna</name>
    <dbReference type="NCBI Taxonomy" id="35525"/>
    <lineage>
        <taxon>Eukaryota</taxon>
        <taxon>Metazoa</taxon>
        <taxon>Ecdysozoa</taxon>
        <taxon>Arthropoda</taxon>
        <taxon>Crustacea</taxon>
        <taxon>Branchiopoda</taxon>
        <taxon>Diplostraca</taxon>
        <taxon>Cladocera</taxon>
        <taxon>Anomopoda</taxon>
        <taxon>Daphniidae</taxon>
        <taxon>Daphnia</taxon>
    </lineage>
</organism>
<reference evidence="1 2" key="1">
    <citation type="submission" date="2016-03" db="EMBL/GenBank/DDBJ databases">
        <title>EvidentialGene: Evidence-directed Construction of Genes on Genomes.</title>
        <authorList>
            <person name="Gilbert D.G."/>
            <person name="Choi J.-H."/>
            <person name="Mockaitis K."/>
            <person name="Colbourne J."/>
            <person name="Pfrender M."/>
        </authorList>
    </citation>
    <scope>NUCLEOTIDE SEQUENCE [LARGE SCALE GENOMIC DNA]</scope>
    <source>
        <strain evidence="1 2">Xinb3</strain>
        <tissue evidence="1">Complete organism</tissue>
    </source>
</reference>
<gene>
    <name evidence="1" type="ORF">APZ42_009957</name>
</gene>
<evidence type="ECO:0000313" key="2">
    <source>
        <dbReference type="Proteomes" id="UP000076858"/>
    </source>
</evidence>
<name>A0A164DNJ7_9CRUS</name>
<comment type="caution">
    <text evidence="1">The sequence shown here is derived from an EMBL/GenBank/DDBJ whole genome shotgun (WGS) entry which is preliminary data.</text>
</comment>
<keyword evidence="2" id="KW-1185">Reference proteome</keyword>
<proteinExistence type="predicted"/>
<evidence type="ECO:0000313" key="1">
    <source>
        <dbReference type="EMBL" id="KZR95966.1"/>
    </source>
</evidence>
<dbReference type="EMBL" id="LRGB01026556">
    <property type="protein sequence ID" value="KZR95966.1"/>
    <property type="molecule type" value="Genomic_DNA"/>
</dbReference>
<dbReference type="AlphaFoldDB" id="A0A164DNJ7"/>
<accession>A0A164DNJ7</accession>